<dbReference type="Pfam" id="PF10385">
    <property type="entry name" value="RNA_pol_Rpb2_45"/>
    <property type="match status" value="1"/>
</dbReference>
<dbReference type="SUPFAM" id="SSF64484">
    <property type="entry name" value="beta and beta-prime subunits of DNA dependent RNA-polymerase"/>
    <property type="match status" value="1"/>
</dbReference>
<keyword evidence="4 6" id="KW-0804">Transcription</keyword>
<dbReference type="Gene3D" id="2.30.150.10">
    <property type="entry name" value="DNA-directed RNA polymerase, beta subunit, external 1 domain"/>
    <property type="match status" value="1"/>
</dbReference>
<dbReference type="HAMAP" id="MF_01321">
    <property type="entry name" value="RNApol_bact_RpoB"/>
    <property type="match status" value="1"/>
</dbReference>
<dbReference type="InterPro" id="IPR037034">
    <property type="entry name" value="RNA_pol_Rpb2_2_sf"/>
</dbReference>
<evidence type="ECO:0000256" key="2">
    <source>
        <dbReference type="ARBA" id="ARBA00022679"/>
    </source>
</evidence>
<dbReference type="InterPro" id="IPR007644">
    <property type="entry name" value="RNA_pol_bsu_protrusion"/>
</dbReference>
<keyword evidence="2 6" id="KW-0808">Transferase</keyword>
<dbReference type="InterPro" id="IPR037033">
    <property type="entry name" value="DNA-dir_RNAP_su2_hyb_sf"/>
</dbReference>
<sequence>MISTTKSKPPLREVALGKTEKELKNFDLIEVQKTSWKRLLDNNLKRLLEEYFPIDDYTGKKFTLVFEGIFFGQERYPLKLCLQKKLTFDQPVYLKLRLLNKKTGTEKQQDVYFFNIPIMTDRGTFIINGIERAIISQITRAPGIYFTANIDKSTGLTLYNAEIRPYVGAWLDLTINKYGLLEIKVNKKRKMLASVFLKLFENESTASLLNRFANLDKELFEKNILPTFKKDRTKSRDEAVLEFYKKMKPGEPLILENAYKTLTTLFFDHKRYSLADVGRYKINKKLNLKIPNEKPNYLLQEDDIIATIKYLVNLTKGQGNFDDIDHLGNRRLRTVGELISMYGLRAGMIRAEKEVKERMSLVASDINPTPSQVVNNKPVIAAINTFYRTSQLSTIVDQTNPLSELDNLRRITVGGPGGIEKERASFSIRDISSSQYGRIDPIRSPEGPNIGVVTYMALYARVNDFGFLETPYKKVIKEKSGKNIKVKTSSEIQYLQADDEEQYFITSANVNLSPEGYITDQKVVARHEGEIVEVPAEKIDYIDISPRQAVGIAASLIPFLQNDDASRSLMGTHMQSQAVPLVKPNAPIVGTGMEKQIAKALGRTIAAPENGVIDYVDGKTVILKGASGKKHTYELKRYLRTSKDVAFDQRPRVDLKQKVKKGQIIVDGPATDDGKLALGQNLVIAYTSLNGLGYEDGFVVSERLLKDDVFTSVSSEEFVADVVDTKLGPEELTRDIPNVREEVLQNLDKDGLVLVGTEINGGNILVGKVAPKGERELTAEERLLRAIFGEKAKDVKDTSLRMPYGKRGVIVDIEIIDTQKDPNELEPSVIKRILVHSAQLRKISIGDKLAGRHGNKGVISKILPEYDMPYLADGTPVDIIISPLSILARMNLGQLFETLFGLIAMKNHQQLSIPVFEKIKEDFILNEFKKLHLPADGKVTLYDGQTGKAFERPVLVGIGYIMKLIHMVEDKFHARSVGPYSLVTQQPLGGKSQMGGQRFGEMEVWALEAHRVPHTLQEMLTIKSDDVRGRTKAFESIIKGLDIPQSSVPESFNVLVKELNALGLSVDYIT</sequence>
<dbReference type="GO" id="GO:0003677">
    <property type="term" value="F:DNA binding"/>
    <property type="evidence" value="ECO:0007669"/>
    <property type="project" value="UniProtKB-UniRule"/>
</dbReference>
<dbReference type="InterPro" id="IPR014724">
    <property type="entry name" value="RNA_pol_RPB2_OB-fold"/>
</dbReference>
<dbReference type="Pfam" id="PF04560">
    <property type="entry name" value="RNA_pol_Rpb2_7"/>
    <property type="match status" value="1"/>
</dbReference>
<dbReference type="EMBL" id="MGAC01000005">
    <property type="protein sequence ID" value="OGK38667.1"/>
    <property type="molecule type" value="Genomic_DNA"/>
</dbReference>
<dbReference type="PROSITE" id="PS01166">
    <property type="entry name" value="RNA_POL_BETA"/>
    <property type="match status" value="1"/>
</dbReference>
<dbReference type="Gene3D" id="3.90.1800.10">
    <property type="entry name" value="RNA polymerase alpha subunit dimerisation domain"/>
    <property type="match status" value="1"/>
</dbReference>
<dbReference type="Pfam" id="PF04563">
    <property type="entry name" value="RNA_pol_Rpb2_1"/>
    <property type="match status" value="1"/>
</dbReference>
<dbReference type="InterPro" id="IPR015712">
    <property type="entry name" value="DNA-dir_RNA_pol_su2"/>
</dbReference>
<dbReference type="Proteomes" id="UP000176803">
    <property type="component" value="Unassembled WGS sequence"/>
</dbReference>
<comment type="similarity">
    <text evidence="6 7">Belongs to the RNA polymerase beta chain family.</text>
</comment>
<organism evidence="15 16">
    <name type="scientific">Candidatus Roizmanbacteria bacterium RIFCSPHIGHO2_12_FULL_41_11</name>
    <dbReference type="NCBI Taxonomy" id="1802052"/>
    <lineage>
        <taxon>Bacteria</taxon>
        <taxon>Candidatus Roizmaniibacteriota</taxon>
    </lineage>
</organism>
<dbReference type="Pfam" id="PF04561">
    <property type="entry name" value="RNA_pol_Rpb2_2"/>
    <property type="match status" value="1"/>
</dbReference>
<evidence type="ECO:0000259" key="11">
    <source>
        <dbReference type="Pfam" id="PF04561"/>
    </source>
</evidence>
<dbReference type="Gene3D" id="2.40.50.150">
    <property type="match status" value="1"/>
</dbReference>
<dbReference type="Gene3D" id="3.90.1100.10">
    <property type="match status" value="1"/>
</dbReference>
<dbReference type="InterPro" id="IPR042107">
    <property type="entry name" value="DNA-dir_RNA_pol_bsu_ext_1_sf"/>
</dbReference>
<evidence type="ECO:0000259" key="13">
    <source>
        <dbReference type="Pfam" id="PF04565"/>
    </source>
</evidence>
<proteinExistence type="inferred from homology"/>
<dbReference type="EC" id="2.7.7.6" evidence="6 8"/>
<gene>
    <name evidence="6" type="primary">rpoB</name>
    <name evidence="15" type="ORF">A3F03_03505</name>
</gene>
<feature type="domain" description="DNA-directed RNA polymerase subunit 2 hybrid-binding" evidence="9">
    <location>
        <begin position="608"/>
        <end position="993"/>
    </location>
</feature>
<dbReference type="InterPro" id="IPR010243">
    <property type="entry name" value="RNA_pol_bsu_bac"/>
</dbReference>
<dbReference type="Gene3D" id="2.40.50.100">
    <property type="match status" value="1"/>
</dbReference>
<dbReference type="InterPro" id="IPR007120">
    <property type="entry name" value="DNA-dir_RNAP_su2_dom"/>
</dbReference>
<dbReference type="GO" id="GO:0000428">
    <property type="term" value="C:DNA-directed RNA polymerase complex"/>
    <property type="evidence" value="ECO:0007669"/>
    <property type="project" value="UniProtKB-KW"/>
</dbReference>
<dbReference type="InterPro" id="IPR007642">
    <property type="entry name" value="RNA_pol_Rpb2_2"/>
</dbReference>
<dbReference type="GO" id="GO:0006351">
    <property type="term" value="P:DNA-templated transcription"/>
    <property type="evidence" value="ECO:0007669"/>
    <property type="project" value="UniProtKB-UniRule"/>
</dbReference>
<evidence type="ECO:0000256" key="4">
    <source>
        <dbReference type="ARBA" id="ARBA00023163"/>
    </source>
</evidence>
<dbReference type="InterPro" id="IPR007645">
    <property type="entry name" value="RNA_pol_Rpb2_3"/>
</dbReference>
<dbReference type="CDD" id="cd00653">
    <property type="entry name" value="RNA_pol_B_RPB2"/>
    <property type="match status" value="1"/>
</dbReference>
<evidence type="ECO:0000256" key="7">
    <source>
        <dbReference type="RuleBase" id="RU000434"/>
    </source>
</evidence>
<evidence type="ECO:0000313" key="15">
    <source>
        <dbReference type="EMBL" id="OGK38667.1"/>
    </source>
</evidence>
<evidence type="ECO:0000256" key="5">
    <source>
        <dbReference type="ARBA" id="ARBA00048552"/>
    </source>
</evidence>
<evidence type="ECO:0000256" key="1">
    <source>
        <dbReference type="ARBA" id="ARBA00022478"/>
    </source>
</evidence>
<dbReference type="Pfam" id="PF00562">
    <property type="entry name" value="RNA_pol_Rpb2_6"/>
    <property type="match status" value="1"/>
</dbReference>
<evidence type="ECO:0000256" key="6">
    <source>
        <dbReference type="HAMAP-Rule" id="MF_01321"/>
    </source>
</evidence>
<name>A0A1F7I5L8_9BACT</name>
<dbReference type="InterPro" id="IPR007641">
    <property type="entry name" value="RNA_pol_Rpb2_7"/>
</dbReference>
<comment type="subunit">
    <text evidence="6 8">The RNAP catalytic core consists of 2 alpha, 1 beta, 1 beta' and 1 omega subunit. When a sigma factor is associated with the core the holoenzyme is formed, which can initiate transcription.</text>
</comment>
<feature type="domain" description="DNA-directed RNA polymerase beta subunit external 1" evidence="14">
    <location>
        <begin position="484"/>
        <end position="545"/>
    </location>
</feature>
<feature type="domain" description="RNA polymerase beta subunit protrusion" evidence="12">
    <location>
        <begin position="76"/>
        <end position="374"/>
    </location>
</feature>
<dbReference type="PANTHER" id="PTHR20856">
    <property type="entry name" value="DNA-DIRECTED RNA POLYMERASE I SUBUNIT 2"/>
    <property type="match status" value="1"/>
</dbReference>
<reference evidence="15 16" key="1">
    <citation type="journal article" date="2016" name="Nat. Commun.">
        <title>Thousands of microbial genomes shed light on interconnected biogeochemical processes in an aquifer system.</title>
        <authorList>
            <person name="Anantharaman K."/>
            <person name="Brown C.T."/>
            <person name="Hug L.A."/>
            <person name="Sharon I."/>
            <person name="Castelle C.J."/>
            <person name="Probst A.J."/>
            <person name="Thomas B.C."/>
            <person name="Singh A."/>
            <person name="Wilkins M.J."/>
            <person name="Karaoz U."/>
            <person name="Brodie E.L."/>
            <person name="Williams K.H."/>
            <person name="Hubbard S.S."/>
            <person name="Banfield J.F."/>
        </authorList>
    </citation>
    <scope>NUCLEOTIDE SEQUENCE [LARGE SCALE GENOMIC DNA]</scope>
</reference>
<feature type="domain" description="RNA polymerase Rpb2" evidence="11">
    <location>
        <begin position="140"/>
        <end position="333"/>
    </location>
</feature>
<protein>
    <recommendedName>
        <fullName evidence="6 8">DNA-directed RNA polymerase subunit beta</fullName>
        <shortName evidence="6">RNAP subunit beta</shortName>
        <ecNumber evidence="6 8">2.7.7.6</ecNumber>
    </recommendedName>
    <alternativeName>
        <fullName evidence="6">RNA polymerase subunit beta</fullName>
    </alternativeName>
    <alternativeName>
        <fullName evidence="6">Transcriptase subunit beta</fullName>
    </alternativeName>
</protein>
<dbReference type="Pfam" id="PF04565">
    <property type="entry name" value="RNA_pol_Rpb2_3"/>
    <property type="match status" value="1"/>
</dbReference>
<keyword evidence="1 6" id="KW-0240">DNA-directed RNA polymerase</keyword>
<dbReference type="GO" id="GO:0003899">
    <property type="term" value="F:DNA-directed RNA polymerase activity"/>
    <property type="evidence" value="ECO:0007669"/>
    <property type="project" value="UniProtKB-UniRule"/>
</dbReference>
<evidence type="ECO:0000259" key="9">
    <source>
        <dbReference type="Pfam" id="PF00562"/>
    </source>
</evidence>
<dbReference type="GO" id="GO:0032549">
    <property type="term" value="F:ribonucleoside binding"/>
    <property type="evidence" value="ECO:0007669"/>
    <property type="project" value="InterPro"/>
</dbReference>
<evidence type="ECO:0000259" key="10">
    <source>
        <dbReference type="Pfam" id="PF04560"/>
    </source>
</evidence>
<comment type="catalytic activity">
    <reaction evidence="5 6 8">
        <text>RNA(n) + a ribonucleoside 5'-triphosphate = RNA(n+1) + diphosphate</text>
        <dbReference type="Rhea" id="RHEA:21248"/>
        <dbReference type="Rhea" id="RHEA-COMP:14527"/>
        <dbReference type="Rhea" id="RHEA-COMP:17342"/>
        <dbReference type="ChEBI" id="CHEBI:33019"/>
        <dbReference type="ChEBI" id="CHEBI:61557"/>
        <dbReference type="ChEBI" id="CHEBI:140395"/>
        <dbReference type="EC" id="2.7.7.6"/>
    </reaction>
</comment>
<evidence type="ECO:0000256" key="3">
    <source>
        <dbReference type="ARBA" id="ARBA00022695"/>
    </source>
</evidence>
<evidence type="ECO:0000313" key="16">
    <source>
        <dbReference type="Proteomes" id="UP000176803"/>
    </source>
</evidence>
<comment type="caution">
    <text evidence="15">The sequence shown here is derived from an EMBL/GenBank/DDBJ whole genome shotgun (WGS) entry which is preliminary data.</text>
</comment>
<keyword evidence="3 6" id="KW-0548">Nucleotidyltransferase</keyword>
<evidence type="ECO:0000259" key="12">
    <source>
        <dbReference type="Pfam" id="PF04563"/>
    </source>
</evidence>
<evidence type="ECO:0000256" key="8">
    <source>
        <dbReference type="RuleBase" id="RU363031"/>
    </source>
</evidence>
<dbReference type="Gene3D" id="2.40.270.10">
    <property type="entry name" value="DNA-directed RNA polymerase, subunit 2, domain 6"/>
    <property type="match status" value="2"/>
</dbReference>
<dbReference type="Gene3D" id="3.90.1110.10">
    <property type="entry name" value="RNA polymerase Rpb2, domain 2"/>
    <property type="match status" value="1"/>
</dbReference>
<dbReference type="InterPro" id="IPR007121">
    <property type="entry name" value="RNA_pol_bsu_CS"/>
</dbReference>
<evidence type="ECO:0000259" key="14">
    <source>
        <dbReference type="Pfam" id="PF10385"/>
    </source>
</evidence>
<comment type="function">
    <text evidence="6 8">DNA-dependent RNA polymerase catalyzes the transcription of DNA into RNA using the four ribonucleoside triphosphates as substrates.</text>
</comment>
<feature type="domain" description="RNA polymerase Rpb2" evidence="10">
    <location>
        <begin position="995"/>
        <end position="1068"/>
    </location>
</feature>
<dbReference type="NCBIfam" id="NF001616">
    <property type="entry name" value="PRK00405.1"/>
    <property type="match status" value="1"/>
</dbReference>
<accession>A0A1F7I5L8</accession>
<feature type="domain" description="RNA polymerase Rpb2" evidence="13">
    <location>
        <begin position="395"/>
        <end position="462"/>
    </location>
</feature>
<dbReference type="AlphaFoldDB" id="A0A1F7I5L8"/>
<dbReference type="InterPro" id="IPR019462">
    <property type="entry name" value="DNA-dir_RNA_pol_bsu_external_1"/>
</dbReference>